<comment type="caution">
    <text evidence="2">The sequence shown here is derived from an EMBL/GenBank/DDBJ whole genome shotgun (WGS) entry which is preliminary data.</text>
</comment>
<proteinExistence type="predicted"/>
<evidence type="ECO:0000313" key="3">
    <source>
        <dbReference type="Proteomes" id="UP001206128"/>
    </source>
</evidence>
<keyword evidence="1" id="KW-0812">Transmembrane</keyword>
<keyword evidence="1" id="KW-0472">Membrane</keyword>
<keyword evidence="3" id="KW-1185">Reference proteome</keyword>
<sequence length="274" mass="29079">MRDRHALNSCPVAAIPGGKVFVDIYLGGILWVVCAAAGGALIAYFVRRIGMAEGRVNNNEAAGHVFTIIAGLHAVLVSFVLISLFDAVGAADDGSYQEANSLVAASWAAESLPEPASTRARELSRSYAEIVARQEWPAMGAGDEVSTLGWERLNELRVVVADAAANDEWQIDRKTEAADQLARVSQAREARLTAAGGGEVGAVLWLVLVVGSVLTVLLSNLFGGTRRTTHILIVTTLSAVIALLLFAIYQLQNPFGGGAQIGPDAFQWAVDRLR</sequence>
<keyword evidence="1" id="KW-1133">Transmembrane helix</keyword>
<name>A0AAE3KHV2_9PSEU</name>
<protein>
    <recommendedName>
        <fullName evidence="4">DUF4239 domain-containing protein</fullName>
    </recommendedName>
</protein>
<gene>
    <name evidence="2" type="ORF">LX83_004130</name>
</gene>
<dbReference type="AlphaFoldDB" id="A0AAE3KHV2"/>
<feature type="transmembrane region" description="Helical" evidence="1">
    <location>
        <begin position="24"/>
        <end position="45"/>
    </location>
</feature>
<feature type="transmembrane region" description="Helical" evidence="1">
    <location>
        <begin position="229"/>
        <end position="249"/>
    </location>
</feature>
<evidence type="ECO:0000313" key="2">
    <source>
        <dbReference type="EMBL" id="MCP2167257.1"/>
    </source>
</evidence>
<evidence type="ECO:0000256" key="1">
    <source>
        <dbReference type="SAM" id="Phobius"/>
    </source>
</evidence>
<dbReference type="InterPro" id="IPR025333">
    <property type="entry name" value="DUF4239"/>
</dbReference>
<organism evidence="2 3">
    <name type="scientific">Goodfellowiella coeruleoviolacea</name>
    <dbReference type="NCBI Taxonomy" id="334858"/>
    <lineage>
        <taxon>Bacteria</taxon>
        <taxon>Bacillati</taxon>
        <taxon>Actinomycetota</taxon>
        <taxon>Actinomycetes</taxon>
        <taxon>Pseudonocardiales</taxon>
        <taxon>Pseudonocardiaceae</taxon>
        <taxon>Goodfellowiella</taxon>
    </lineage>
</organism>
<feature type="transmembrane region" description="Helical" evidence="1">
    <location>
        <begin position="65"/>
        <end position="85"/>
    </location>
</feature>
<dbReference type="Proteomes" id="UP001206128">
    <property type="component" value="Unassembled WGS sequence"/>
</dbReference>
<feature type="transmembrane region" description="Helical" evidence="1">
    <location>
        <begin position="202"/>
        <end position="222"/>
    </location>
</feature>
<reference evidence="2" key="1">
    <citation type="submission" date="2022-06" db="EMBL/GenBank/DDBJ databases">
        <title>Genomic Encyclopedia of Archaeal and Bacterial Type Strains, Phase II (KMG-II): from individual species to whole genera.</title>
        <authorList>
            <person name="Goeker M."/>
        </authorList>
    </citation>
    <scope>NUCLEOTIDE SEQUENCE</scope>
    <source>
        <strain evidence="2">DSM 43935</strain>
    </source>
</reference>
<dbReference type="Pfam" id="PF14023">
    <property type="entry name" value="Bestrophin-like"/>
    <property type="match status" value="1"/>
</dbReference>
<evidence type="ECO:0008006" key="4">
    <source>
        <dbReference type="Google" id="ProtNLM"/>
    </source>
</evidence>
<accession>A0AAE3KHV2</accession>
<dbReference type="EMBL" id="JAMTCK010000009">
    <property type="protein sequence ID" value="MCP2167257.1"/>
    <property type="molecule type" value="Genomic_DNA"/>
</dbReference>